<dbReference type="SMART" id="SM00360">
    <property type="entry name" value="RRM"/>
    <property type="match status" value="1"/>
</dbReference>
<evidence type="ECO:0000259" key="4">
    <source>
        <dbReference type="PROSITE" id="PS50102"/>
    </source>
</evidence>
<reference evidence="5 6" key="1">
    <citation type="submission" date="2016-07" db="EMBL/GenBank/DDBJ databases">
        <title>Pervasive Adenine N6-methylation of Active Genes in Fungi.</title>
        <authorList>
            <consortium name="DOE Joint Genome Institute"/>
            <person name="Mondo S.J."/>
            <person name="Dannebaum R.O."/>
            <person name="Kuo R.C."/>
            <person name="Labutti K."/>
            <person name="Haridas S."/>
            <person name="Kuo A."/>
            <person name="Salamov A."/>
            <person name="Ahrendt S.R."/>
            <person name="Lipzen A."/>
            <person name="Sullivan W."/>
            <person name="Andreopoulos W.B."/>
            <person name="Clum A."/>
            <person name="Lindquist E."/>
            <person name="Daum C."/>
            <person name="Ramamoorthy G.K."/>
            <person name="Gryganskyi A."/>
            <person name="Culley D."/>
            <person name="Magnuson J.K."/>
            <person name="James T.Y."/>
            <person name="O'Malley M.A."/>
            <person name="Stajich J.E."/>
            <person name="Spatafora J.W."/>
            <person name="Visel A."/>
            <person name="Grigoriev I.V."/>
        </authorList>
    </citation>
    <scope>NUCLEOTIDE SEQUENCE [LARGE SCALE GENOMIC DNA]</scope>
    <source>
        <strain evidence="5 6">NRRL 3301</strain>
    </source>
</reference>
<dbReference type="EMBL" id="MCGT01000019">
    <property type="protein sequence ID" value="ORX51899.1"/>
    <property type="molecule type" value="Genomic_DNA"/>
</dbReference>
<dbReference type="PANTHER" id="PTHR23236">
    <property type="entry name" value="EUKARYOTIC TRANSLATION INITIATION FACTOR 4B/4H"/>
    <property type="match status" value="1"/>
</dbReference>
<dbReference type="Gene3D" id="3.30.70.330">
    <property type="match status" value="1"/>
</dbReference>
<protein>
    <submittedName>
        <fullName evidence="5">RNA-binding domain-containing protein</fullName>
    </submittedName>
</protein>
<sequence>METTNSQYYEYPTMTSSPYTMQSQPLSSLPSSSPSAPQQHMLYYPQVVNGAAYVGLSPRSEVDTRSVYVGQVDYGTTTDELQAYFRPCGAINRVTILSDKRTGRPKGYAFIEFKDPESVSQALTLNQTSFRGRHIKVTPKRTNVPGYIYAAKNMAPYYPYAYVMPESNQQPHPVGSPGSGSPHSPL</sequence>
<feature type="domain" description="RRM" evidence="4">
    <location>
        <begin position="65"/>
        <end position="142"/>
    </location>
</feature>
<evidence type="ECO:0000313" key="6">
    <source>
        <dbReference type="Proteomes" id="UP000242146"/>
    </source>
</evidence>
<comment type="caution">
    <text evidence="5">The sequence shown here is derived from an EMBL/GenBank/DDBJ whole genome shotgun (WGS) entry which is preliminary data.</text>
</comment>
<feature type="compositionally biased region" description="Polar residues" evidence="3">
    <location>
        <begin position="1"/>
        <end position="21"/>
    </location>
</feature>
<dbReference type="SUPFAM" id="SSF54928">
    <property type="entry name" value="RNA-binding domain, RBD"/>
    <property type="match status" value="1"/>
</dbReference>
<evidence type="ECO:0000256" key="2">
    <source>
        <dbReference type="PROSITE-ProRule" id="PRU00176"/>
    </source>
</evidence>
<gene>
    <name evidence="5" type="ORF">DM01DRAFT_1408375</name>
</gene>
<dbReference type="PANTHER" id="PTHR23236:SF12">
    <property type="entry name" value="EUKARYOTIC INITIATION FACTOR 4B-RELATED"/>
    <property type="match status" value="1"/>
</dbReference>
<dbReference type="GO" id="GO:0008143">
    <property type="term" value="F:poly(A) binding"/>
    <property type="evidence" value="ECO:0007669"/>
    <property type="project" value="TreeGrafter"/>
</dbReference>
<dbReference type="STRING" id="101127.A0A1X2GEF2"/>
<evidence type="ECO:0000313" key="5">
    <source>
        <dbReference type="EMBL" id="ORX51899.1"/>
    </source>
</evidence>
<keyword evidence="6" id="KW-1185">Reference proteome</keyword>
<dbReference type="InterPro" id="IPR012677">
    <property type="entry name" value="Nucleotide-bd_a/b_plait_sf"/>
</dbReference>
<dbReference type="InterPro" id="IPR035979">
    <property type="entry name" value="RBD_domain_sf"/>
</dbReference>
<name>A0A1X2GEF2_9FUNG</name>
<dbReference type="Pfam" id="PF00076">
    <property type="entry name" value="RRM_1"/>
    <property type="match status" value="1"/>
</dbReference>
<dbReference type="CDD" id="cd12306">
    <property type="entry name" value="RRM_II_PABPs"/>
    <property type="match status" value="1"/>
</dbReference>
<dbReference type="InterPro" id="IPR000504">
    <property type="entry name" value="RRM_dom"/>
</dbReference>
<feature type="compositionally biased region" description="Low complexity" evidence="3">
    <location>
        <begin position="22"/>
        <end position="35"/>
    </location>
</feature>
<evidence type="ECO:0000256" key="1">
    <source>
        <dbReference type="ARBA" id="ARBA00022884"/>
    </source>
</evidence>
<accession>A0A1X2GEF2</accession>
<feature type="region of interest" description="Disordered" evidence="3">
    <location>
        <begin position="1"/>
        <end position="35"/>
    </location>
</feature>
<proteinExistence type="predicted"/>
<organism evidence="5 6">
    <name type="scientific">Hesseltinella vesiculosa</name>
    <dbReference type="NCBI Taxonomy" id="101127"/>
    <lineage>
        <taxon>Eukaryota</taxon>
        <taxon>Fungi</taxon>
        <taxon>Fungi incertae sedis</taxon>
        <taxon>Mucoromycota</taxon>
        <taxon>Mucoromycotina</taxon>
        <taxon>Mucoromycetes</taxon>
        <taxon>Mucorales</taxon>
        <taxon>Cunninghamellaceae</taxon>
        <taxon>Hesseltinella</taxon>
    </lineage>
</organism>
<evidence type="ECO:0000256" key="3">
    <source>
        <dbReference type="SAM" id="MobiDB-lite"/>
    </source>
</evidence>
<dbReference type="OrthoDB" id="2286216at2759"/>
<dbReference type="AlphaFoldDB" id="A0A1X2GEF2"/>
<dbReference type="PROSITE" id="PS50102">
    <property type="entry name" value="RRM"/>
    <property type="match status" value="1"/>
</dbReference>
<keyword evidence="1 2" id="KW-0694">RNA-binding</keyword>
<dbReference type="Proteomes" id="UP000242146">
    <property type="component" value="Unassembled WGS sequence"/>
</dbReference>